<dbReference type="RefSeq" id="XP_062692664.1">
    <property type="nucleotide sequence ID" value="XM_062832279.1"/>
</dbReference>
<evidence type="ECO:0000313" key="2">
    <source>
        <dbReference type="Proteomes" id="UP001285908"/>
    </source>
</evidence>
<sequence>MSCLDQLTCSMGFREYIQIITLDRLALDDSVHIYLPWHAFVNLPATTWTWTCDTLAVQLVYPTPSQVIIFRGSRMPVLHRHPQIVMTRSALSLQSWILKKEEEEEGFIDSFDVGFFGSPFADLPLHAVDYPAYQSWRPL</sequence>
<protein>
    <submittedName>
        <fullName evidence="1">Uncharacterized protein</fullName>
    </submittedName>
</protein>
<proteinExistence type="predicted"/>
<reference evidence="1 2" key="1">
    <citation type="journal article" date="2023" name="Mol. Phylogenet. Evol.">
        <title>Genome-scale phylogeny and comparative genomics of the fungal order Sordariales.</title>
        <authorList>
            <person name="Hensen N."/>
            <person name="Bonometti L."/>
            <person name="Westerberg I."/>
            <person name="Brannstrom I.O."/>
            <person name="Guillou S."/>
            <person name="Cros-Aarteil S."/>
            <person name="Calhoun S."/>
            <person name="Haridas S."/>
            <person name="Kuo A."/>
            <person name="Mondo S."/>
            <person name="Pangilinan J."/>
            <person name="Riley R."/>
            <person name="LaButti K."/>
            <person name="Andreopoulos B."/>
            <person name="Lipzen A."/>
            <person name="Chen C."/>
            <person name="Yan M."/>
            <person name="Daum C."/>
            <person name="Ng V."/>
            <person name="Clum A."/>
            <person name="Steindorff A."/>
            <person name="Ohm R.A."/>
            <person name="Martin F."/>
            <person name="Silar P."/>
            <person name="Natvig D.O."/>
            <person name="Lalanne C."/>
            <person name="Gautier V."/>
            <person name="Ament-Velasquez S.L."/>
            <person name="Kruys A."/>
            <person name="Hutchinson M.I."/>
            <person name="Powell A.J."/>
            <person name="Barry K."/>
            <person name="Miller A.N."/>
            <person name="Grigoriev I.V."/>
            <person name="Debuchy R."/>
            <person name="Gladieux P."/>
            <person name="Hiltunen Thoren M."/>
            <person name="Johannesson H."/>
        </authorList>
    </citation>
    <scope>NUCLEOTIDE SEQUENCE [LARGE SCALE GENOMIC DNA]</scope>
    <source>
        <strain evidence="1 2">FGSC 10403</strain>
    </source>
</reference>
<organism evidence="1 2">
    <name type="scientific">Neurospora hispaniola</name>
    <dbReference type="NCBI Taxonomy" id="588809"/>
    <lineage>
        <taxon>Eukaryota</taxon>
        <taxon>Fungi</taxon>
        <taxon>Dikarya</taxon>
        <taxon>Ascomycota</taxon>
        <taxon>Pezizomycotina</taxon>
        <taxon>Sordariomycetes</taxon>
        <taxon>Sordariomycetidae</taxon>
        <taxon>Sordariales</taxon>
        <taxon>Sordariaceae</taxon>
        <taxon>Neurospora</taxon>
    </lineage>
</organism>
<keyword evidence="2" id="KW-1185">Reference proteome</keyword>
<name>A0AAJ0I7G4_9PEZI</name>
<comment type="caution">
    <text evidence="1">The sequence shown here is derived from an EMBL/GenBank/DDBJ whole genome shotgun (WGS) entry which is preliminary data.</text>
</comment>
<accession>A0AAJ0I7G4</accession>
<dbReference type="AlphaFoldDB" id="A0AAJ0I7G4"/>
<dbReference type="Proteomes" id="UP001285908">
    <property type="component" value="Unassembled WGS sequence"/>
</dbReference>
<dbReference type="GeneID" id="87869901"/>
<gene>
    <name evidence="1" type="ORF">B0T23DRAFT_136291</name>
</gene>
<evidence type="ECO:0000313" key="1">
    <source>
        <dbReference type="EMBL" id="KAK3492206.1"/>
    </source>
</evidence>
<dbReference type="EMBL" id="JAULSX010000004">
    <property type="protein sequence ID" value="KAK3492206.1"/>
    <property type="molecule type" value="Genomic_DNA"/>
</dbReference>